<dbReference type="OrthoDB" id="79671at2759"/>
<evidence type="ECO:0000256" key="1">
    <source>
        <dbReference type="SAM" id="Phobius"/>
    </source>
</evidence>
<feature type="chain" id="PRO_5012777192" description="Secreted protein" evidence="2">
    <location>
        <begin position="27"/>
        <end position="215"/>
    </location>
</feature>
<name>A0A1V9ZA63_ACHHY</name>
<keyword evidence="1" id="KW-0812">Transmembrane</keyword>
<dbReference type="Proteomes" id="UP000243579">
    <property type="component" value="Unassembled WGS sequence"/>
</dbReference>
<feature type="transmembrane region" description="Helical" evidence="1">
    <location>
        <begin position="109"/>
        <end position="133"/>
    </location>
</feature>
<keyword evidence="2" id="KW-0732">Signal</keyword>
<protein>
    <recommendedName>
        <fullName evidence="5">Secreted protein</fullName>
    </recommendedName>
</protein>
<organism evidence="3 4">
    <name type="scientific">Achlya hypogyna</name>
    <name type="common">Oomycete</name>
    <name type="synonym">Protoachlya hypogyna</name>
    <dbReference type="NCBI Taxonomy" id="1202772"/>
    <lineage>
        <taxon>Eukaryota</taxon>
        <taxon>Sar</taxon>
        <taxon>Stramenopiles</taxon>
        <taxon>Oomycota</taxon>
        <taxon>Saprolegniomycetes</taxon>
        <taxon>Saprolegniales</taxon>
        <taxon>Achlyaceae</taxon>
        <taxon>Achlya</taxon>
    </lineage>
</organism>
<accession>A0A1V9ZA63</accession>
<comment type="caution">
    <text evidence="3">The sequence shown here is derived from an EMBL/GenBank/DDBJ whole genome shotgun (WGS) entry which is preliminary data.</text>
</comment>
<feature type="transmembrane region" description="Helical" evidence="1">
    <location>
        <begin position="177"/>
        <end position="200"/>
    </location>
</feature>
<keyword evidence="1" id="KW-0472">Membrane</keyword>
<sequence length="215" mass="22321">MAGRELAALLLCGLAALLSLVAIVLPDWSASTERPKPAFTAGVWGLCLHGPNVSLNNCFGYNRAADYNISRGSIQGVCEMYNGSPILATAANISVAQFHGFMDLACGGYGTATLVIAGFGVALAQLALLSLVLHMTIFKRKIAAALFVTQTSEALSGIFGTMAVCLWAAMASGLDGIIFSVAFGLQIVAIVLAATATVLLTHDAREIAFAQLPKD</sequence>
<feature type="transmembrane region" description="Helical" evidence="1">
    <location>
        <begin position="154"/>
        <end position="171"/>
    </location>
</feature>
<evidence type="ECO:0000313" key="3">
    <source>
        <dbReference type="EMBL" id="OQR94885.1"/>
    </source>
</evidence>
<dbReference type="AlphaFoldDB" id="A0A1V9ZA63"/>
<evidence type="ECO:0000313" key="4">
    <source>
        <dbReference type="Proteomes" id="UP000243579"/>
    </source>
</evidence>
<evidence type="ECO:0000256" key="2">
    <source>
        <dbReference type="SAM" id="SignalP"/>
    </source>
</evidence>
<keyword evidence="4" id="KW-1185">Reference proteome</keyword>
<feature type="signal peptide" evidence="2">
    <location>
        <begin position="1"/>
        <end position="26"/>
    </location>
</feature>
<dbReference type="EMBL" id="JNBR01000348">
    <property type="protein sequence ID" value="OQR94885.1"/>
    <property type="molecule type" value="Genomic_DNA"/>
</dbReference>
<proteinExistence type="predicted"/>
<evidence type="ECO:0008006" key="5">
    <source>
        <dbReference type="Google" id="ProtNLM"/>
    </source>
</evidence>
<keyword evidence="1" id="KW-1133">Transmembrane helix</keyword>
<gene>
    <name evidence="3" type="ORF">ACHHYP_00853</name>
</gene>
<reference evidence="3 4" key="1">
    <citation type="journal article" date="2014" name="Genome Biol. Evol.">
        <title>The secreted proteins of Achlya hypogyna and Thraustotheca clavata identify the ancestral oomycete secretome and reveal gene acquisitions by horizontal gene transfer.</title>
        <authorList>
            <person name="Misner I."/>
            <person name="Blouin N."/>
            <person name="Leonard G."/>
            <person name="Richards T.A."/>
            <person name="Lane C.E."/>
        </authorList>
    </citation>
    <scope>NUCLEOTIDE SEQUENCE [LARGE SCALE GENOMIC DNA]</scope>
    <source>
        <strain evidence="3 4">ATCC 48635</strain>
    </source>
</reference>